<evidence type="ECO:0000313" key="1">
    <source>
        <dbReference type="EMBL" id="KAH9320448.1"/>
    </source>
</evidence>
<reference evidence="1 2" key="1">
    <citation type="journal article" date="2021" name="Nat. Plants">
        <title>The Taxus genome provides insights into paclitaxel biosynthesis.</title>
        <authorList>
            <person name="Xiong X."/>
            <person name="Gou J."/>
            <person name="Liao Q."/>
            <person name="Li Y."/>
            <person name="Zhou Q."/>
            <person name="Bi G."/>
            <person name="Li C."/>
            <person name="Du R."/>
            <person name="Wang X."/>
            <person name="Sun T."/>
            <person name="Guo L."/>
            <person name="Liang H."/>
            <person name="Lu P."/>
            <person name="Wu Y."/>
            <person name="Zhang Z."/>
            <person name="Ro D.K."/>
            <person name="Shang Y."/>
            <person name="Huang S."/>
            <person name="Yan J."/>
        </authorList>
    </citation>
    <scope>NUCLEOTIDE SEQUENCE [LARGE SCALE GENOMIC DNA]</scope>
    <source>
        <strain evidence="1">Ta-2019</strain>
    </source>
</reference>
<name>A0AA38LCS4_TAXCH</name>
<gene>
    <name evidence="1" type="ORF">KI387_015087</name>
</gene>
<evidence type="ECO:0000313" key="2">
    <source>
        <dbReference type="Proteomes" id="UP000824469"/>
    </source>
</evidence>
<dbReference type="AlphaFoldDB" id="A0AA38LCS4"/>
<sequence length="120" mass="14034">MAMSDYNYYTSTTEKEMTLELARPTNKRTLNGMPIYNDEDKVKLEKVGLLQLYELPYFGKPEHIYQWLMSHVHEDHFYFAGHKMCSTPQLISKFTGLNYEGDNIDDDLSDKEAIKETIVV</sequence>
<accession>A0AA38LCS4</accession>
<proteinExistence type="predicted"/>
<keyword evidence="2" id="KW-1185">Reference proteome</keyword>
<protein>
    <submittedName>
        <fullName evidence="1">Uncharacterized protein</fullName>
    </submittedName>
</protein>
<dbReference type="Proteomes" id="UP000824469">
    <property type="component" value="Unassembled WGS sequence"/>
</dbReference>
<feature type="non-terminal residue" evidence="1">
    <location>
        <position position="120"/>
    </location>
</feature>
<dbReference type="EMBL" id="JAHRHJ020000003">
    <property type="protein sequence ID" value="KAH9320448.1"/>
    <property type="molecule type" value="Genomic_DNA"/>
</dbReference>
<comment type="caution">
    <text evidence="1">The sequence shown here is derived from an EMBL/GenBank/DDBJ whole genome shotgun (WGS) entry which is preliminary data.</text>
</comment>
<organism evidence="1 2">
    <name type="scientific">Taxus chinensis</name>
    <name type="common">Chinese yew</name>
    <name type="synonym">Taxus wallichiana var. chinensis</name>
    <dbReference type="NCBI Taxonomy" id="29808"/>
    <lineage>
        <taxon>Eukaryota</taxon>
        <taxon>Viridiplantae</taxon>
        <taxon>Streptophyta</taxon>
        <taxon>Embryophyta</taxon>
        <taxon>Tracheophyta</taxon>
        <taxon>Spermatophyta</taxon>
        <taxon>Pinopsida</taxon>
        <taxon>Pinidae</taxon>
        <taxon>Conifers II</taxon>
        <taxon>Cupressales</taxon>
        <taxon>Taxaceae</taxon>
        <taxon>Taxus</taxon>
    </lineage>
</organism>